<accession>A0AAE0NRQ1</accession>
<dbReference type="AlphaFoldDB" id="A0AAE0NRQ1"/>
<evidence type="ECO:0000259" key="1">
    <source>
        <dbReference type="Pfam" id="PF20150"/>
    </source>
</evidence>
<protein>
    <recommendedName>
        <fullName evidence="1">2EXR domain-containing protein</fullName>
    </recommendedName>
</protein>
<evidence type="ECO:0000313" key="3">
    <source>
        <dbReference type="Proteomes" id="UP001285441"/>
    </source>
</evidence>
<name>A0AAE0NRQ1_9PEZI</name>
<reference evidence="2" key="2">
    <citation type="submission" date="2023-06" db="EMBL/GenBank/DDBJ databases">
        <authorList>
            <consortium name="Lawrence Berkeley National Laboratory"/>
            <person name="Haridas S."/>
            <person name="Hensen N."/>
            <person name="Bonometti L."/>
            <person name="Westerberg I."/>
            <person name="Brannstrom I.O."/>
            <person name="Guillou S."/>
            <person name="Cros-Aarteil S."/>
            <person name="Calhoun S."/>
            <person name="Kuo A."/>
            <person name="Mondo S."/>
            <person name="Pangilinan J."/>
            <person name="Riley R."/>
            <person name="LaButti K."/>
            <person name="Andreopoulos B."/>
            <person name="Lipzen A."/>
            <person name="Chen C."/>
            <person name="Yanf M."/>
            <person name="Daum C."/>
            <person name="Ng V."/>
            <person name="Clum A."/>
            <person name="Steindorff A."/>
            <person name="Ohm R."/>
            <person name="Martin F."/>
            <person name="Silar P."/>
            <person name="Natvig D."/>
            <person name="Lalanne C."/>
            <person name="Gautier V."/>
            <person name="Ament-velasquez S.L."/>
            <person name="Kruys A."/>
            <person name="Hutchinson M.I."/>
            <person name="Powell A.J."/>
            <person name="Barry K."/>
            <person name="Miller A.N."/>
            <person name="Grigoriev I.V."/>
            <person name="Debuchy R."/>
            <person name="Gladieux P."/>
            <person name="Thoren M.H."/>
            <person name="Johannesson H."/>
        </authorList>
    </citation>
    <scope>NUCLEOTIDE SEQUENCE</scope>
    <source>
        <strain evidence="2">CBS 232.78</strain>
    </source>
</reference>
<keyword evidence="3" id="KW-1185">Reference proteome</keyword>
<dbReference type="EMBL" id="JAULSW010000003">
    <property type="protein sequence ID" value="KAK3386488.1"/>
    <property type="molecule type" value="Genomic_DNA"/>
</dbReference>
<evidence type="ECO:0000313" key="2">
    <source>
        <dbReference type="EMBL" id="KAK3386488.1"/>
    </source>
</evidence>
<feature type="domain" description="2EXR" evidence="1">
    <location>
        <begin position="25"/>
        <end position="50"/>
    </location>
</feature>
<dbReference type="InterPro" id="IPR045518">
    <property type="entry name" value="2EXR"/>
</dbReference>
<comment type="caution">
    <text evidence="2">The sequence shown here is derived from an EMBL/GenBank/DDBJ whole genome shotgun (WGS) entry which is preliminary data.</text>
</comment>
<proteinExistence type="predicted"/>
<dbReference type="Pfam" id="PF20150">
    <property type="entry name" value="2EXR"/>
    <property type="match status" value="1"/>
</dbReference>
<gene>
    <name evidence="2" type="ORF">B0H63DRAFT_467860</name>
</gene>
<organism evidence="2 3">
    <name type="scientific">Podospora didyma</name>
    <dbReference type="NCBI Taxonomy" id="330526"/>
    <lineage>
        <taxon>Eukaryota</taxon>
        <taxon>Fungi</taxon>
        <taxon>Dikarya</taxon>
        <taxon>Ascomycota</taxon>
        <taxon>Pezizomycotina</taxon>
        <taxon>Sordariomycetes</taxon>
        <taxon>Sordariomycetidae</taxon>
        <taxon>Sordariales</taxon>
        <taxon>Podosporaceae</taxon>
        <taxon>Podospora</taxon>
    </lineage>
</organism>
<dbReference type="Proteomes" id="UP001285441">
    <property type="component" value="Unassembled WGS sequence"/>
</dbReference>
<reference evidence="2" key="1">
    <citation type="journal article" date="2023" name="Mol. Phylogenet. Evol.">
        <title>Genome-scale phylogeny and comparative genomics of the fungal order Sordariales.</title>
        <authorList>
            <person name="Hensen N."/>
            <person name="Bonometti L."/>
            <person name="Westerberg I."/>
            <person name="Brannstrom I.O."/>
            <person name="Guillou S."/>
            <person name="Cros-Aarteil S."/>
            <person name="Calhoun S."/>
            <person name="Haridas S."/>
            <person name="Kuo A."/>
            <person name="Mondo S."/>
            <person name="Pangilinan J."/>
            <person name="Riley R."/>
            <person name="LaButti K."/>
            <person name="Andreopoulos B."/>
            <person name="Lipzen A."/>
            <person name="Chen C."/>
            <person name="Yan M."/>
            <person name="Daum C."/>
            <person name="Ng V."/>
            <person name="Clum A."/>
            <person name="Steindorff A."/>
            <person name="Ohm R.A."/>
            <person name="Martin F."/>
            <person name="Silar P."/>
            <person name="Natvig D.O."/>
            <person name="Lalanne C."/>
            <person name="Gautier V."/>
            <person name="Ament-Velasquez S.L."/>
            <person name="Kruys A."/>
            <person name="Hutchinson M.I."/>
            <person name="Powell A.J."/>
            <person name="Barry K."/>
            <person name="Miller A.N."/>
            <person name="Grigoriev I.V."/>
            <person name="Debuchy R."/>
            <person name="Gladieux P."/>
            <person name="Hiltunen Thoren M."/>
            <person name="Johannesson H."/>
        </authorList>
    </citation>
    <scope>NUCLEOTIDE SEQUENCE</scope>
    <source>
        <strain evidence="2">CBS 232.78</strain>
    </source>
</reference>
<sequence>MLTNSTANSVPEAVIVHSKPTCRTFHYFPDLPKELRDKIWDMALRPGRPAAHFFTIFDPNDGEDERYEVRSSAI</sequence>